<accession>A0AAV5D154</accession>
<evidence type="ECO:0000313" key="3">
    <source>
        <dbReference type="Proteomes" id="UP001054889"/>
    </source>
</evidence>
<dbReference type="AlphaFoldDB" id="A0AAV5D154"/>
<sequence length="90" mass="9164">MAGDRGRRWWQEIEEDGGGGVIGSEGLVAEHDGRAGGVARQRGHRRSGVNAGGGGKREVERRRSVGGVRAVRCGGEDAAASLAGGLMPAG</sequence>
<reference evidence="2" key="2">
    <citation type="submission" date="2021-12" db="EMBL/GenBank/DDBJ databases">
        <title>Resequencing data analysis of finger millet.</title>
        <authorList>
            <person name="Hatakeyama M."/>
            <person name="Aluri S."/>
            <person name="Balachadran M.T."/>
            <person name="Sivarajan S.R."/>
            <person name="Poveda L."/>
            <person name="Shimizu-Inatsugi R."/>
            <person name="Schlapbach R."/>
            <person name="Sreeman S.M."/>
            <person name="Shimizu K.K."/>
        </authorList>
    </citation>
    <scope>NUCLEOTIDE SEQUENCE</scope>
</reference>
<gene>
    <name evidence="2" type="primary">ga21482</name>
    <name evidence="2" type="ORF">PR202_ga21482</name>
</gene>
<dbReference type="Proteomes" id="UP001054889">
    <property type="component" value="Unassembled WGS sequence"/>
</dbReference>
<keyword evidence="3" id="KW-1185">Reference proteome</keyword>
<comment type="caution">
    <text evidence="2">The sequence shown here is derived from an EMBL/GenBank/DDBJ whole genome shotgun (WGS) entry which is preliminary data.</text>
</comment>
<name>A0AAV5D154_ELECO</name>
<organism evidence="2 3">
    <name type="scientific">Eleusine coracana subsp. coracana</name>
    <dbReference type="NCBI Taxonomy" id="191504"/>
    <lineage>
        <taxon>Eukaryota</taxon>
        <taxon>Viridiplantae</taxon>
        <taxon>Streptophyta</taxon>
        <taxon>Embryophyta</taxon>
        <taxon>Tracheophyta</taxon>
        <taxon>Spermatophyta</taxon>
        <taxon>Magnoliopsida</taxon>
        <taxon>Liliopsida</taxon>
        <taxon>Poales</taxon>
        <taxon>Poaceae</taxon>
        <taxon>PACMAD clade</taxon>
        <taxon>Chloridoideae</taxon>
        <taxon>Cynodonteae</taxon>
        <taxon>Eleusininae</taxon>
        <taxon>Eleusine</taxon>
    </lineage>
</organism>
<feature type="region of interest" description="Disordered" evidence="1">
    <location>
        <begin position="36"/>
        <end position="63"/>
    </location>
</feature>
<reference evidence="2" key="1">
    <citation type="journal article" date="2018" name="DNA Res.">
        <title>Multiple hybrid de novo genome assembly of finger millet, an orphan allotetraploid crop.</title>
        <authorList>
            <person name="Hatakeyama M."/>
            <person name="Aluri S."/>
            <person name="Balachadran M.T."/>
            <person name="Sivarajan S.R."/>
            <person name="Patrignani A."/>
            <person name="Gruter S."/>
            <person name="Poveda L."/>
            <person name="Shimizu-Inatsugi R."/>
            <person name="Baeten J."/>
            <person name="Francoijs K.J."/>
            <person name="Nataraja K.N."/>
            <person name="Reddy Y.A.N."/>
            <person name="Phadnis S."/>
            <person name="Ravikumar R.L."/>
            <person name="Schlapbach R."/>
            <person name="Sreeman S.M."/>
            <person name="Shimizu K.K."/>
        </authorList>
    </citation>
    <scope>NUCLEOTIDE SEQUENCE</scope>
</reference>
<proteinExistence type="predicted"/>
<evidence type="ECO:0000313" key="2">
    <source>
        <dbReference type="EMBL" id="GJN03979.1"/>
    </source>
</evidence>
<protein>
    <submittedName>
        <fullName evidence="2">Uncharacterized protein</fullName>
    </submittedName>
</protein>
<dbReference type="EMBL" id="BQKI01000010">
    <property type="protein sequence ID" value="GJN03979.1"/>
    <property type="molecule type" value="Genomic_DNA"/>
</dbReference>
<evidence type="ECO:0000256" key="1">
    <source>
        <dbReference type="SAM" id="MobiDB-lite"/>
    </source>
</evidence>